<keyword evidence="4" id="KW-0547">Nucleotide-binding</keyword>
<dbReference type="PANTHER" id="PTHR45800">
    <property type="entry name" value="PHOSPHATIDYLINOSITOL 4-KINASE GAMMA"/>
    <property type="match status" value="1"/>
</dbReference>
<evidence type="ECO:0000256" key="3">
    <source>
        <dbReference type="ARBA" id="ARBA00022679"/>
    </source>
</evidence>
<dbReference type="InterPro" id="IPR000403">
    <property type="entry name" value="PI3/4_kinase_cat_dom"/>
</dbReference>
<sequence>MSRNLDSPVQTQMAVAVFKSPIGGGGVEYYGTNNRLERKLSGKRRVFVQTETGCVLGMELDRIDNAHTVKRRLQLALNFPIEESSLTFGDMVLNNDLSAIRNDSALLLTRNLMHRSSSTPCLSPTGRDMQQRDQSGPIEILGRSTSFAKTKQLVKEIVKGMKHGVDPIPVHGGLGGAYYFRNVRGESVAIVKPTDEEPFAPNNPKGFVGKALGQPGLKRTVRVGETGYREVAAYLLDYDHFANVPPTALVKITHEIFNVNDGVNVNKPQNKKLVSKIASFQQFIPHDFDASDHGTSSFPVSSVHRIGILDIRIFNTDRHAGNLLVRKLDGVGTFGQVELIPIDHGLCLPESLEDPYFEWIHWPQASIPFSDDELEYIANLDPVRDSEMLRSELPMIREACLRVLFLCTIFLKEAASYGLCLAEIGEMMSREFRSGEEEPSELEVICIEARRLIAEEIFSPRTEADFDEFQFDIDYEDSVHEFSHEPDFHFGFGSGRIPLSKLEESIEEGEDESEGEEEKGLVSIPTTLDKSLSISKLSMSLKNTSIGEKSKKFPKFAGPKPDHSYLANSSSGHRSANEQLPASASFVKLADMKEEEWGLFLDKFQELLYSAFAKRKSVTLGQKQRQRLGTSCQF</sequence>
<dbReference type="AlphaFoldDB" id="A0ABD3T205"/>
<keyword evidence="5" id="KW-0418">Kinase</keyword>
<protein>
    <recommendedName>
        <fullName evidence="2">1-phosphatidylinositol 4-kinase</fullName>
        <ecNumber evidence="2">2.7.1.67</ecNumber>
    </recommendedName>
</protein>
<reference evidence="8 9" key="1">
    <citation type="submission" date="2024-12" db="EMBL/GenBank/DDBJ databases">
        <title>The unique morphological basis and parallel evolutionary history of personate flowers in Penstemon.</title>
        <authorList>
            <person name="Depatie T.H."/>
            <person name="Wessinger C.A."/>
        </authorList>
    </citation>
    <scope>NUCLEOTIDE SEQUENCE [LARGE SCALE GENOMIC DNA]</scope>
    <source>
        <strain evidence="8">WTNN_2</strain>
        <tissue evidence="8">Leaf</tissue>
    </source>
</reference>
<evidence type="ECO:0000256" key="4">
    <source>
        <dbReference type="ARBA" id="ARBA00022741"/>
    </source>
</evidence>
<comment type="caution">
    <text evidence="8">The sequence shown here is derived from an EMBL/GenBank/DDBJ whole genome shotgun (WGS) entry which is preliminary data.</text>
</comment>
<evidence type="ECO:0000259" key="7">
    <source>
        <dbReference type="PROSITE" id="PS50290"/>
    </source>
</evidence>
<feature type="domain" description="PI3K/PI4K catalytic" evidence="7">
    <location>
        <begin position="164"/>
        <end position="461"/>
    </location>
</feature>
<keyword evidence="9" id="KW-1185">Reference proteome</keyword>
<dbReference type="PANTHER" id="PTHR45800:SF11">
    <property type="entry name" value="PHOSPHATIDYLINOSITOL 3-KINASE-RELATED PROTEIN KINASE"/>
    <property type="match status" value="1"/>
</dbReference>
<keyword evidence="3" id="KW-0808">Transferase</keyword>
<dbReference type="PROSITE" id="PS50290">
    <property type="entry name" value="PI3_4_KINASE_3"/>
    <property type="match status" value="1"/>
</dbReference>
<dbReference type="EMBL" id="JBJXBP010000005">
    <property type="protein sequence ID" value="KAL3830590.1"/>
    <property type="molecule type" value="Genomic_DNA"/>
</dbReference>
<evidence type="ECO:0000313" key="8">
    <source>
        <dbReference type="EMBL" id="KAL3830590.1"/>
    </source>
</evidence>
<dbReference type="GO" id="GO:0005524">
    <property type="term" value="F:ATP binding"/>
    <property type="evidence" value="ECO:0007669"/>
    <property type="project" value="UniProtKB-KW"/>
</dbReference>
<comment type="similarity">
    <text evidence="1">Belongs to the PI3/PI4-kinase family. Type II PI4K subfamily.</text>
</comment>
<organism evidence="8 9">
    <name type="scientific">Penstemon smallii</name>
    <dbReference type="NCBI Taxonomy" id="265156"/>
    <lineage>
        <taxon>Eukaryota</taxon>
        <taxon>Viridiplantae</taxon>
        <taxon>Streptophyta</taxon>
        <taxon>Embryophyta</taxon>
        <taxon>Tracheophyta</taxon>
        <taxon>Spermatophyta</taxon>
        <taxon>Magnoliopsida</taxon>
        <taxon>eudicotyledons</taxon>
        <taxon>Gunneridae</taxon>
        <taxon>Pentapetalae</taxon>
        <taxon>asterids</taxon>
        <taxon>lamiids</taxon>
        <taxon>Lamiales</taxon>
        <taxon>Plantaginaceae</taxon>
        <taxon>Cheloneae</taxon>
        <taxon>Penstemon</taxon>
    </lineage>
</organism>
<keyword evidence="6" id="KW-0067">ATP-binding</keyword>
<accession>A0ABD3T205</accession>
<dbReference type="InterPro" id="IPR044571">
    <property type="entry name" value="P4KG1-8"/>
</dbReference>
<evidence type="ECO:0000256" key="6">
    <source>
        <dbReference type="ARBA" id="ARBA00022840"/>
    </source>
</evidence>
<dbReference type="EC" id="2.7.1.67" evidence="2"/>
<proteinExistence type="inferred from homology"/>
<dbReference type="Pfam" id="PF00454">
    <property type="entry name" value="PI3_PI4_kinase"/>
    <property type="match status" value="1"/>
</dbReference>
<name>A0ABD3T205_9LAMI</name>
<gene>
    <name evidence="8" type="ORF">ACJIZ3_019392</name>
</gene>
<evidence type="ECO:0000256" key="2">
    <source>
        <dbReference type="ARBA" id="ARBA00012169"/>
    </source>
</evidence>
<evidence type="ECO:0000256" key="5">
    <source>
        <dbReference type="ARBA" id="ARBA00022777"/>
    </source>
</evidence>
<dbReference type="GO" id="GO:0004430">
    <property type="term" value="F:1-phosphatidylinositol 4-kinase activity"/>
    <property type="evidence" value="ECO:0007669"/>
    <property type="project" value="UniProtKB-EC"/>
</dbReference>
<evidence type="ECO:0000313" key="9">
    <source>
        <dbReference type="Proteomes" id="UP001634393"/>
    </source>
</evidence>
<dbReference type="Proteomes" id="UP001634393">
    <property type="component" value="Unassembled WGS sequence"/>
</dbReference>
<evidence type="ECO:0000256" key="1">
    <source>
        <dbReference type="ARBA" id="ARBA00008941"/>
    </source>
</evidence>